<dbReference type="InterPro" id="IPR051048">
    <property type="entry name" value="Peptidase_S8/S53_subtilisin"/>
</dbReference>
<dbReference type="InterPro" id="IPR022398">
    <property type="entry name" value="Peptidase_S8_His-AS"/>
</dbReference>
<dbReference type="Pfam" id="PF00082">
    <property type="entry name" value="Peptidase_S8"/>
    <property type="match status" value="1"/>
</dbReference>
<evidence type="ECO:0000259" key="9">
    <source>
        <dbReference type="Pfam" id="PF00082"/>
    </source>
</evidence>
<dbReference type="EMBL" id="MLAK01000654">
    <property type="protein sequence ID" value="OHT08906.1"/>
    <property type="molecule type" value="Genomic_DNA"/>
</dbReference>
<dbReference type="Gene3D" id="3.40.50.200">
    <property type="entry name" value="Peptidase S8/S53 domain"/>
    <property type="match status" value="1"/>
</dbReference>
<evidence type="ECO:0000256" key="1">
    <source>
        <dbReference type="ARBA" id="ARBA00011073"/>
    </source>
</evidence>
<dbReference type="PROSITE" id="PS00138">
    <property type="entry name" value="SUBTILASE_SER"/>
    <property type="match status" value="1"/>
</dbReference>
<evidence type="ECO:0000256" key="5">
    <source>
        <dbReference type="PIRSR" id="PIRSR615500-1"/>
    </source>
</evidence>
<dbReference type="RefSeq" id="XP_068362042.1">
    <property type="nucleotide sequence ID" value="XM_068502539.1"/>
</dbReference>
<feature type="chain" id="PRO_5009630200" description="Peptidase S8/S53 domain-containing protein" evidence="8">
    <location>
        <begin position="20"/>
        <end position="997"/>
    </location>
</feature>
<dbReference type="SUPFAM" id="SSF49785">
    <property type="entry name" value="Galactose-binding domain-like"/>
    <property type="match status" value="1"/>
</dbReference>
<evidence type="ECO:0000313" key="11">
    <source>
        <dbReference type="Proteomes" id="UP000179807"/>
    </source>
</evidence>
<dbReference type="GO" id="GO:0004252">
    <property type="term" value="F:serine-type endopeptidase activity"/>
    <property type="evidence" value="ECO:0007669"/>
    <property type="project" value="UniProtKB-UniRule"/>
</dbReference>
<comment type="similarity">
    <text evidence="1 6">Belongs to the peptidase S8 family.</text>
</comment>
<evidence type="ECO:0000256" key="7">
    <source>
        <dbReference type="SAM" id="Phobius"/>
    </source>
</evidence>
<proteinExistence type="inferred from homology"/>
<dbReference type="SUPFAM" id="SSF52743">
    <property type="entry name" value="Subtilisin-like"/>
    <property type="match status" value="1"/>
</dbReference>
<evidence type="ECO:0000256" key="3">
    <source>
        <dbReference type="ARBA" id="ARBA00022801"/>
    </source>
</evidence>
<dbReference type="InterPro" id="IPR034058">
    <property type="entry name" value="TagA/B/C/D_pept_dom"/>
</dbReference>
<keyword evidence="11" id="KW-1185">Reference proteome</keyword>
<keyword evidence="7" id="KW-0812">Transmembrane</keyword>
<organism evidence="10 11">
    <name type="scientific">Tritrichomonas foetus</name>
    <dbReference type="NCBI Taxonomy" id="1144522"/>
    <lineage>
        <taxon>Eukaryota</taxon>
        <taxon>Metamonada</taxon>
        <taxon>Parabasalia</taxon>
        <taxon>Tritrichomonadida</taxon>
        <taxon>Tritrichomonadidae</taxon>
        <taxon>Tritrichomonas</taxon>
    </lineage>
</organism>
<dbReference type="Proteomes" id="UP000179807">
    <property type="component" value="Unassembled WGS sequence"/>
</dbReference>
<keyword evidence="7" id="KW-0472">Membrane</keyword>
<keyword evidence="7" id="KW-1133">Transmembrane helix</keyword>
<dbReference type="InterPro" id="IPR023828">
    <property type="entry name" value="Peptidase_S8_Ser-AS"/>
</dbReference>
<dbReference type="PROSITE" id="PS51892">
    <property type="entry name" value="SUBTILASE"/>
    <property type="match status" value="1"/>
</dbReference>
<evidence type="ECO:0000256" key="2">
    <source>
        <dbReference type="ARBA" id="ARBA00022670"/>
    </source>
</evidence>
<sequence length="997" mass="113382">MLFFFIFFSVTKVFPTGTADHRIIEFNKENTEIIQHNIKSSFEQWYYVYVDSKNPFDYLNLKYSIKATNDNKITSKTFSLYLSQKEVIRMLSDDSIKLRMLHDDEKYISDSSVKDALQYDDFQLNRLNKSNTNTTNEIKKKKKYYVFLSESYTLPISKHYQIESKLLKNCYLISIINEKESEKKAIEELSSLPYVQRISHYQEPQLKNILGAGFTQKNTREPQIIENTNYEYFERYINDKGITGQGEVVTVVDSLLDYNHDMFFDPNIKLEFQKNMANHRKIVYYDFESQESFQASIEDMDHGTHVSGTIAGQSICDNPYVQGHNGVAPDAKLMYINLDGLLAKEIMTLGNKMEEMESKICSNSWGSEYGFIKELNWLFGHSNNFRGSIFIFAAGNERNLFDNWTYFTICDPGGNKNVLTVGAINSLSNENNTVILEDVSGELVPITLKLIPEYSHSEISQLIHSLEYIVNLNIFISADEKLTCDYLAQGINVIHYGNAPVKCPNLEGLAFYTSDEKILQYSLIEKKIRLFKPRYANRSVEYESASYSSIGPAYKGMLKPDVVSPGTDIISAFSSAGSAEYHGCFLEGDNYYGSFGTSMATPNVAGATALVNQYFREKRNIILNGADLRALIIASASRPDHSKEPDMLMGHGIVDLSTILCFDKSFGVAISKQDSFIEHSNHVMTKITVKNKNSDLRIVLSYFDVELNIESMIPIMNDLDLVVISPNNMRYLGDNRQDEDSEHLSTNEKVIISKEELELGEYEIHIYSNVNEKQNFSVVSVGPVDDQQLIFKETLDCGCETCTRHGKCHCDSLHVGNHCQTEISEMSQNDMNISISHNSIKRVFLKFKSIDIIKIRRPNSINGSYSSVWFGMKCHSALSDFETYIGLEDIETNIIIESNEPICIAIFNNHFDDQEFCLQVIGEQFNPDIVTNSSSTDETNDSKEINDEIKTLHLGLILTGSILGVIIVILVVILVIILFLHCKRDSATTQQGYKSYR</sequence>
<keyword evidence="4 6" id="KW-0720">Serine protease</keyword>
<keyword evidence="3 6" id="KW-0378">Hydrolase</keyword>
<dbReference type="VEuPathDB" id="TrichDB:TRFO_22397"/>
<reference evidence="10" key="1">
    <citation type="submission" date="2016-10" db="EMBL/GenBank/DDBJ databases">
        <authorList>
            <person name="Benchimol M."/>
            <person name="Almeida L.G."/>
            <person name="Vasconcelos A.T."/>
            <person name="Perreira-Neves A."/>
            <person name="Rosa I.A."/>
            <person name="Tasca T."/>
            <person name="Bogo M.R."/>
            <person name="de Souza W."/>
        </authorList>
    </citation>
    <scope>NUCLEOTIDE SEQUENCE [LARGE SCALE GENOMIC DNA]</scope>
    <source>
        <strain evidence="10">K</strain>
    </source>
</reference>
<evidence type="ECO:0000256" key="4">
    <source>
        <dbReference type="ARBA" id="ARBA00022825"/>
    </source>
</evidence>
<dbReference type="OrthoDB" id="300641at2759"/>
<feature type="domain" description="Peptidase S8/S53" evidence="9">
    <location>
        <begin position="244"/>
        <end position="652"/>
    </location>
</feature>
<gene>
    <name evidence="10" type="ORF">TRFO_22397</name>
</gene>
<comment type="caution">
    <text evidence="10">The sequence shown here is derived from an EMBL/GenBank/DDBJ whole genome shotgun (WGS) entry which is preliminary data.</text>
</comment>
<dbReference type="InterPro" id="IPR008979">
    <property type="entry name" value="Galactose-bd-like_sf"/>
</dbReference>
<feature type="active site" description="Charge relay system" evidence="5 6">
    <location>
        <position position="302"/>
    </location>
</feature>
<feature type="active site" description="Charge relay system" evidence="5 6">
    <location>
        <position position="253"/>
    </location>
</feature>
<dbReference type="PRINTS" id="PR00723">
    <property type="entry name" value="SUBTILISIN"/>
</dbReference>
<evidence type="ECO:0000256" key="6">
    <source>
        <dbReference type="PROSITE-ProRule" id="PRU01240"/>
    </source>
</evidence>
<keyword evidence="2 6" id="KW-0645">Protease</keyword>
<dbReference type="PANTHER" id="PTHR43399:SF4">
    <property type="entry name" value="CELL WALL-ASSOCIATED PROTEASE"/>
    <property type="match status" value="1"/>
</dbReference>
<dbReference type="Gene3D" id="2.60.120.380">
    <property type="match status" value="1"/>
</dbReference>
<feature type="signal peptide" evidence="8">
    <location>
        <begin position="1"/>
        <end position="19"/>
    </location>
</feature>
<dbReference type="GO" id="GO:0006508">
    <property type="term" value="P:proteolysis"/>
    <property type="evidence" value="ECO:0007669"/>
    <property type="project" value="UniProtKB-KW"/>
</dbReference>
<name>A0A1J4KD62_9EUKA</name>
<dbReference type="PROSITE" id="PS00137">
    <property type="entry name" value="SUBTILASE_HIS"/>
    <property type="match status" value="1"/>
</dbReference>
<evidence type="ECO:0000313" key="10">
    <source>
        <dbReference type="EMBL" id="OHT08906.1"/>
    </source>
</evidence>
<protein>
    <recommendedName>
        <fullName evidence="9">Peptidase S8/S53 domain-containing protein</fullName>
    </recommendedName>
</protein>
<feature type="transmembrane region" description="Helical" evidence="7">
    <location>
        <begin position="952"/>
        <end position="980"/>
    </location>
</feature>
<dbReference type="AlphaFoldDB" id="A0A1J4KD62"/>
<dbReference type="GeneID" id="94837243"/>
<dbReference type="InterPro" id="IPR036852">
    <property type="entry name" value="Peptidase_S8/S53_dom_sf"/>
</dbReference>
<evidence type="ECO:0000256" key="8">
    <source>
        <dbReference type="SAM" id="SignalP"/>
    </source>
</evidence>
<dbReference type="PANTHER" id="PTHR43399">
    <property type="entry name" value="SUBTILISIN-RELATED"/>
    <property type="match status" value="1"/>
</dbReference>
<accession>A0A1J4KD62</accession>
<keyword evidence="8" id="KW-0732">Signal</keyword>
<dbReference type="InterPro" id="IPR000209">
    <property type="entry name" value="Peptidase_S8/S53_dom"/>
</dbReference>
<dbReference type="InterPro" id="IPR015500">
    <property type="entry name" value="Peptidase_S8_subtilisin-rel"/>
</dbReference>
<dbReference type="CDD" id="cd04842">
    <property type="entry name" value="Peptidases_S8_Kp43_protease"/>
    <property type="match status" value="1"/>
</dbReference>
<feature type="active site" description="Charge relay system" evidence="5 6">
    <location>
        <position position="598"/>
    </location>
</feature>